<evidence type="ECO:0000256" key="1">
    <source>
        <dbReference type="ARBA" id="ARBA00005863"/>
    </source>
</evidence>
<keyword evidence="5" id="KW-1185">Reference proteome</keyword>
<proteinExistence type="inferred from homology"/>
<comment type="caution">
    <text evidence="4">The sequence shown here is derived from an EMBL/GenBank/DDBJ whole genome shotgun (WGS) entry which is preliminary data.</text>
</comment>
<dbReference type="PANTHER" id="PTHR48070">
    <property type="entry name" value="ESTERASE OVCA2"/>
    <property type="match status" value="1"/>
</dbReference>
<dbReference type="EMBL" id="JBBPHU010000002">
    <property type="protein sequence ID" value="KAK7521816.1"/>
    <property type="molecule type" value="Genomic_DNA"/>
</dbReference>
<dbReference type="InterPro" id="IPR029058">
    <property type="entry name" value="AB_hydrolase_fold"/>
</dbReference>
<dbReference type="PANTHER" id="PTHR48070:SF3">
    <property type="entry name" value="ESTERASE DBAE-RELATED"/>
    <property type="match status" value="1"/>
</dbReference>
<feature type="domain" description="Serine hydrolase" evidence="3">
    <location>
        <begin position="14"/>
        <end position="263"/>
    </location>
</feature>
<dbReference type="Proteomes" id="UP001363622">
    <property type="component" value="Unassembled WGS sequence"/>
</dbReference>
<dbReference type="InterPro" id="IPR050593">
    <property type="entry name" value="LovG"/>
</dbReference>
<dbReference type="SUPFAM" id="SSF53474">
    <property type="entry name" value="alpha/beta-Hydrolases"/>
    <property type="match status" value="1"/>
</dbReference>
<sequence>MGTTATPDSTLHLPRILCLHGGGVTAEIFRLQSRALLNRLRTSFRLVFADGPFLCSAGPGIVPVYADLGPYRRWLRWLPHEHAEVDAGTAVEEVRYQMEAAMAEDDRLGADGAWVGVMGFSQGAKVAASLLFESQRRRAIKELGGGDEEIQGFEGEGVKTVLWEQDWRFGVLMAGRAPLVSLAPGAECEWFQNAGECDDGTKGLVDVPREWKLTIPTLHVHGLKDNGLHLHRRLSERYCPKDRRIVVEWDGDHRVPIKSKDVELVCENLVEVARMGGVEPGVGITNK</sequence>
<name>A0ABR1KUM2_9PEZI</name>
<evidence type="ECO:0000259" key="3">
    <source>
        <dbReference type="Pfam" id="PF03959"/>
    </source>
</evidence>
<evidence type="ECO:0000313" key="4">
    <source>
        <dbReference type="EMBL" id="KAK7521816.1"/>
    </source>
</evidence>
<evidence type="ECO:0000256" key="2">
    <source>
        <dbReference type="ARBA" id="ARBA00022801"/>
    </source>
</evidence>
<dbReference type="InterPro" id="IPR005645">
    <property type="entry name" value="FSH-like_dom"/>
</dbReference>
<comment type="similarity">
    <text evidence="1">Belongs to the LovG family.</text>
</comment>
<gene>
    <name evidence="4" type="ORF">IWZ03DRAFT_102127</name>
</gene>
<protein>
    <submittedName>
        <fullName evidence="4">Citrinin biosynthesis oxidoreductase-like protein CtnB</fullName>
    </submittedName>
</protein>
<keyword evidence="2" id="KW-0378">Hydrolase</keyword>
<reference evidence="4 5" key="1">
    <citation type="submission" date="2024-04" db="EMBL/GenBank/DDBJ databases">
        <title>Phyllosticta paracitricarpa is synonymous to the EU quarantine fungus P. citricarpa based on phylogenomic analyses.</title>
        <authorList>
            <consortium name="Lawrence Berkeley National Laboratory"/>
            <person name="Van Ingen-Buijs V.A."/>
            <person name="Van Westerhoven A.C."/>
            <person name="Haridas S."/>
            <person name="Skiadas P."/>
            <person name="Martin F."/>
            <person name="Groenewald J.Z."/>
            <person name="Crous P.W."/>
            <person name="Seidl M.F."/>
        </authorList>
    </citation>
    <scope>NUCLEOTIDE SEQUENCE [LARGE SCALE GENOMIC DNA]</scope>
    <source>
        <strain evidence="4 5">CBS 123371</strain>
    </source>
</reference>
<dbReference type="Gene3D" id="3.40.50.1820">
    <property type="entry name" value="alpha/beta hydrolase"/>
    <property type="match status" value="1"/>
</dbReference>
<organism evidence="4 5">
    <name type="scientific">Phyllosticta citriasiana</name>
    <dbReference type="NCBI Taxonomy" id="595635"/>
    <lineage>
        <taxon>Eukaryota</taxon>
        <taxon>Fungi</taxon>
        <taxon>Dikarya</taxon>
        <taxon>Ascomycota</taxon>
        <taxon>Pezizomycotina</taxon>
        <taxon>Dothideomycetes</taxon>
        <taxon>Dothideomycetes incertae sedis</taxon>
        <taxon>Botryosphaeriales</taxon>
        <taxon>Phyllostictaceae</taxon>
        <taxon>Phyllosticta</taxon>
    </lineage>
</organism>
<accession>A0ABR1KUM2</accession>
<dbReference type="Pfam" id="PF03959">
    <property type="entry name" value="FSH1"/>
    <property type="match status" value="1"/>
</dbReference>
<evidence type="ECO:0000313" key="5">
    <source>
        <dbReference type="Proteomes" id="UP001363622"/>
    </source>
</evidence>